<sequence length="131" mass="14657">MGEDILTDLGISIDRQLEHLAEKSSADDDDPIPFEDAFGVGCTPGMIVTAIVNVFPADKKDKLWIIVYMYDVWRIRLGPDPPAKVPPLEIRLKKGATPFRCMLKVYPRTYGKLCMCLTMSWSASDGYSRTA</sequence>
<dbReference type="EMBL" id="KI680734">
    <property type="protein sequence ID" value="ETL88524.1"/>
    <property type="molecule type" value="Genomic_DNA"/>
</dbReference>
<dbReference type="VEuPathDB" id="FungiDB:PPTG_03038"/>
<dbReference type="AlphaFoldDB" id="W2KVA7"/>
<accession>W2KVA7</accession>
<name>W2KVA7_PHYNI</name>
<protein>
    <submittedName>
        <fullName evidence="1">Uncharacterized protein</fullName>
    </submittedName>
</protein>
<reference evidence="1" key="1">
    <citation type="submission" date="2013-11" db="EMBL/GenBank/DDBJ databases">
        <title>The Genome Sequence of Phytophthora parasitica CHvinca01.</title>
        <authorList>
            <consortium name="The Broad Institute Genomics Platform"/>
            <person name="Russ C."/>
            <person name="Tyler B."/>
            <person name="Panabieres F."/>
            <person name="Shan W."/>
            <person name="Tripathy S."/>
            <person name="Grunwald N."/>
            <person name="Machado M."/>
            <person name="Johnson C.S."/>
            <person name="Arredondo F."/>
            <person name="Hong C."/>
            <person name="Coffey M."/>
            <person name="Young S.K."/>
            <person name="Zeng Q."/>
            <person name="Gargeya S."/>
            <person name="Fitzgerald M."/>
            <person name="Abouelleil A."/>
            <person name="Alvarado L."/>
            <person name="Chapman S.B."/>
            <person name="Gainer-Dewar J."/>
            <person name="Goldberg J."/>
            <person name="Griggs A."/>
            <person name="Gujja S."/>
            <person name="Hansen M."/>
            <person name="Howarth C."/>
            <person name="Imamovic A."/>
            <person name="Ireland A."/>
            <person name="Larimer J."/>
            <person name="McCowan C."/>
            <person name="Murphy C."/>
            <person name="Pearson M."/>
            <person name="Poon T.W."/>
            <person name="Priest M."/>
            <person name="Roberts A."/>
            <person name="Saif S."/>
            <person name="Shea T."/>
            <person name="Sykes S."/>
            <person name="Wortman J."/>
            <person name="Nusbaum C."/>
            <person name="Birren B."/>
        </authorList>
    </citation>
    <scope>NUCLEOTIDE SEQUENCE [LARGE SCALE GENOMIC DNA]</scope>
    <source>
        <strain evidence="1">CHvinca01</strain>
    </source>
</reference>
<dbReference type="Proteomes" id="UP000054423">
    <property type="component" value="Unassembled WGS sequence"/>
</dbReference>
<gene>
    <name evidence="1" type="ORF">L917_12399</name>
</gene>
<proteinExistence type="predicted"/>
<dbReference type="OrthoDB" id="127498at2759"/>
<evidence type="ECO:0000313" key="1">
    <source>
        <dbReference type="EMBL" id="ETL88524.1"/>
    </source>
</evidence>
<organism evidence="1">
    <name type="scientific">Phytophthora nicotianae</name>
    <name type="common">Potato buckeye rot agent</name>
    <name type="synonym">Phytophthora parasitica</name>
    <dbReference type="NCBI Taxonomy" id="4792"/>
    <lineage>
        <taxon>Eukaryota</taxon>
        <taxon>Sar</taxon>
        <taxon>Stramenopiles</taxon>
        <taxon>Oomycota</taxon>
        <taxon>Peronosporomycetes</taxon>
        <taxon>Peronosporales</taxon>
        <taxon>Peronosporaceae</taxon>
        <taxon>Phytophthora</taxon>
    </lineage>
</organism>